<dbReference type="Gene3D" id="3.40.390.80">
    <property type="entry name" value="Peptidase M60, enhancin-like domain 2"/>
    <property type="match status" value="1"/>
</dbReference>
<proteinExistence type="predicted"/>
<evidence type="ECO:0000313" key="4">
    <source>
        <dbReference type="Proteomes" id="UP000095725"/>
    </source>
</evidence>
<dbReference type="Gene3D" id="1.10.390.30">
    <property type="entry name" value="Peptidase M60, enhancin-like domain 3"/>
    <property type="match status" value="1"/>
</dbReference>
<feature type="chain" id="PRO_5008029495" evidence="1">
    <location>
        <begin position="27"/>
        <end position="977"/>
    </location>
</feature>
<evidence type="ECO:0000259" key="2">
    <source>
        <dbReference type="PROSITE" id="PS51723"/>
    </source>
</evidence>
<dbReference type="Pfam" id="PF13402">
    <property type="entry name" value="Peptidase_M60"/>
    <property type="match status" value="1"/>
</dbReference>
<protein>
    <submittedName>
        <fullName evidence="3">Putative lipoprotein</fullName>
    </submittedName>
</protein>
<accession>A0A174NXV4</accession>
<feature type="domain" description="Peptidase M60" evidence="2">
    <location>
        <begin position="457"/>
        <end position="786"/>
    </location>
</feature>
<dbReference type="InterPro" id="IPR042279">
    <property type="entry name" value="Pep_M60_3"/>
</dbReference>
<feature type="signal peptide" evidence="1">
    <location>
        <begin position="1"/>
        <end position="26"/>
    </location>
</feature>
<evidence type="ECO:0000256" key="1">
    <source>
        <dbReference type="SAM" id="SignalP"/>
    </source>
</evidence>
<dbReference type="Proteomes" id="UP000095725">
    <property type="component" value="Unassembled WGS sequence"/>
</dbReference>
<organism evidence="3 4">
    <name type="scientific">Bacteroides caccae</name>
    <dbReference type="NCBI Taxonomy" id="47678"/>
    <lineage>
        <taxon>Bacteria</taxon>
        <taxon>Pseudomonadati</taxon>
        <taxon>Bacteroidota</taxon>
        <taxon>Bacteroidia</taxon>
        <taxon>Bacteroidales</taxon>
        <taxon>Bacteroidaceae</taxon>
        <taxon>Bacteroides</taxon>
    </lineage>
</organism>
<reference evidence="3 4" key="1">
    <citation type="submission" date="2015-09" db="EMBL/GenBank/DDBJ databases">
        <authorList>
            <consortium name="Pathogen Informatics"/>
        </authorList>
    </citation>
    <scope>NUCLEOTIDE SEQUENCE [LARGE SCALE GENOMIC DNA]</scope>
    <source>
        <strain evidence="3 4">2789STDY5834946</strain>
    </source>
</reference>
<dbReference type="Gene3D" id="2.60.120.1250">
    <property type="entry name" value="Peptidase M60, enhancin-like domain 1"/>
    <property type="match status" value="1"/>
</dbReference>
<dbReference type="RefSeq" id="WP_055255849.1">
    <property type="nucleotide sequence ID" value="NZ_CZBL01000001.1"/>
</dbReference>
<name>A0A174NXV4_9BACE</name>
<dbReference type="InterPro" id="IPR008979">
    <property type="entry name" value="Galactose-bd-like_sf"/>
</dbReference>
<dbReference type="AlphaFoldDB" id="A0A174NXV4"/>
<dbReference type="Gene3D" id="2.60.120.260">
    <property type="entry name" value="Galactose-binding domain-like"/>
    <property type="match status" value="1"/>
</dbReference>
<dbReference type="PROSITE" id="PS51723">
    <property type="entry name" value="PEPTIDASE_M60"/>
    <property type="match status" value="1"/>
</dbReference>
<keyword evidence="3" id="KW-0449">Lipoprotein</keyword>
<evidence type="ECO:0000313" key="3">
    <source>
        <dbReference type="EMBL" id="CUP50709.1"/>
    </source>
</evidence>
<dbReference type="PROSITE" id="PS51257">
    <property type="entry name" value="PROKAR_LIPOPROTEIN"/>
    <property type="match status" value="1"/>
</dbReference>
<gene>
    <name evidence="3" type="ORF">ERS852558_00386</name>
</gene>
<sequence length="977" mass="108911">MVNFLKTHFGTMLTVLCVLLLFTACSDDEEVIDPFLKTDLIGETINLGSDAVEAFDVKVITNRRDWEIASLGVVQWCNYEIIPDGENAIIRFSVAENEEATQRETEYRLTAPGCQPLKIKIVQLGTEYAILFDQSTPRKVTQEGEEFLLTVTSNVANEPTIEADMEGWVEIIEQPIVTRTFSDKIFKVTVHKNITFQNRTGHIKFVSTALKDPVVFTIIQEKASTEGMGDTKLKVKSAELIEGNVYGNQDVSKTIDGDYSTNYSSASLGSPEANRGHSIIIEYTLEQPENIGYVRLMQRSNNDKNSLFASGGVSVLKEGETTWNEEIGFVAAQMAGAAVDISVNSLQVSKVRVRIDRMTPGIDNVNVALAEFECYQYSDNTNDILEAQKFFTDETYSELKGTVTSESLKEIKTAVIYQLAKELLEGKYDKKFRFSTYHSCKSPEIVAEELTIGSRSIYDNPTGIYFTQGEPVLVFVMYKGASNTPLSLAIADYREGGKKSVISLRGGLNVITPANSGNGYIQYWTRDDAGDTDVDIHFCFGKQIGYWDVRRGDTDATWPEILERAKRSAVDIPNAMMDILGQRVHLQNTVNAFAKCAPNAIQAVVDMHDRMLDFEYLMMGLVKNNAVPANRFFGVRSWGGSPNWNGVCANYPNTEDAMLVPKVFYRKNNVWVFGHEFGHGNQVAQMKGNGWTEVTNNLYCSFAQYMMRNDPLSEGYLRLEHESFKRPGARSALAGGRINAFLNEALVAHKSYFMQVATISTDKPGVWESDPFVKLIPLWQMTMYFMAADIKPDFWPDVHWAAIHDNDKSYSPGRRYVNFMKRAIDASGLNLCGFFEGMGLLKVFDNVKVDDYTVATINITQEMVNEVKAYGEGKPLPSGGMQYISANSAEAFKSKSNVEGTFNSGITKGTDYVTVDHAIWKNVVAFETYKGKELTDICIVGTGDVTNKTTRVDYPTGATRIEAVGWDGSRTLVTGSR</sequence>
<dbReference type="InterPro" id="IPR031161">
    <property type="entry name" value="Peptidase_M60_dom"/>
</dbReference>
<dbReference type="EMBL" id="CZBL01000001">
    <property type="protein sequence ID" value="CUP50709.1"/>
    <property type="molecule type" value="Genomic_DNA"/>
</dbReference>
<keyword evidence="1" id="KW-0732">Signal</keyword>
<dbReference type="SMART" id="SM01276">
    <property type="entry name" value="M60-like"/>
    <property type="match status" value="1"/>
</dbReference>
<dbReference type="SUPFAM" id="SSF49785">
    <property type="entry name" value="Galactose-binding domain-like"/>
    <property type="match status" value="1"/>
</dbReference>